<feature type="domain" description="HTH marR-type" evidence="4">
    <location>
        <begin position="9"/>
        <end position="138"/>
    </location>
</feature>
<keyword evidence="1" id="KW-0805">Transcription regulation</keyword>
<dbReference type="SUPFAM" id="SSF46785">
    <property type="entry name" value="Winged helix' DNA-binding domain"/>
    <property type="match status" value="1"/>
</dbReference>
<dbReference type="KEGG" id="pamo:BAR1_03900"/>
<organism evidence="5 6">
    <name type="scientific">Profundibacter amoris</name>
    <dbReference type="NCBI Taxonomy" id="2171755"/>
    <lineage>
        <taxon>Bacteria</taxon>
        <taxon>Pseudomonadati</taxon>
        <taxon>Pseudomonadota</taxon>
        <taxon>Alphaproteobacteria</taxon>
        <taxon>Rhodobacterales</taxon>
        <taxon>Paracoccaceae</taxon>
        <taxon>Profundibacter</taxon>
    </lineage>
</organism>
<name>A0A347UE71_9RHOB</name>
<dbReference type="Proteomes" id="UP000261704">
    <property type="component" value="Chromosome"/>
</dbReference>
<reference evidence="5 6" key="1">
    <citation type="submission" date="2018-09" db="EMBL/GenBank/DDBJ databases">
        <title>Profundibacter amoris BAR1 gen. nov., sp. nov., a new member of the Roseobacter clade isolated at Lokis Castle Vent Field on the Arctic Mid-Oceanic Ridge.</title>
        <authorList>
            <person name="Le Moine Bauer S."/>
            <person name="Sjoeberg A.G."/>
            <person name="L'Haridon S."/>
            <person name="Stokke R."/>
            <person name="Roalkvam I."/>
            <person name="Steen I.H."/>
            <person name="Dahle H."/>
        </authorList>
    </citation>
    <scope>NUCLEOTIDE SEQUENCE [LARGE SCALE GENOMIC DNA]</scope>
    <source>
        <strain evidence="5 6">BAR1</strain>
    </source>
</reference>
<dbReference type="AlphaFoldDB" id="A0A347UE71"/>
<evidence type="ECO:0000313" key="6">
    <source>
        <dbReference type="Proteomes" id="UP000261704"/>
    </source>
</evidence>
<accession>A0A347UE71</accession>
<dbReference type="GO" id="GO:0003677">
    <property type="term" value="F:DNA binding"/>
    <property type="evidence" value="ECO:0007669"/>
    <property type="project" value="UniProtKB-KW"/>
</dbReference>
<dbReference type="Pfam" id="PF01047">
    <property type="entry name" value="MarR"/>
    <property type="match status" value="1"/>
</dbReference>
<dbReference type="Gene3D" id="1.10.10.10">
    <property type="entry name" value="Winged helix-like DNA-binding domain superfamily/Winged helix DNA-binding domain"/>
    <property type="match status" value="1"/>
</dbReference>
<dbReference type="InterPro" id="IPR036390">
    <property type="entry name" value="WH_DNA-bd_sf"/>
</dbReference>
<keyword evidence="3" id="KW-0804">Transcription</keyword>
<dbReference type="InterPro" id="IPR036388">
    <property type="entry name" value="WH-like_DNA-bd_sf"/>
</dbReference>
<proteinExistence type="predicted"/>
<dbReference type="EMBL" id="CP032125">
    <property type="protein sequence ID" value="AXX97149.1"/>
    <property type="molecule type" value="Genomic_DNA"/>
</dbReference>
<dbReference type="PRINTS" id="PR00598">
    <property type="entry name" value="HTHMARR"/>
</dbReference>
<evidence type="ECO:0000256" key="1">
    <source>
        <dbReference type="ARBA" id="ARBA00023015"/>
    </source>
</evidence>
<dbReference type="PROSITE" id="PS01117">
    <property type="entry name" value="HTH_MARR_1"/>
    <property type="match status" value="1"/>
</dbReference>
<evidence type="ECO:0000313" key="5">
    <source>
        <dbReference type="EMBL" id="AXX97149.1"/>
    </source>
</evidence>
<dbReference type="PANTHER" id="PTHR42756:SF1">
    <property type="entry name" value="TRANSCRIPTIONAL REPRESSOR OF EMRAB OPERON"/>
    <property type="match status" value="1"/>
</dbReference>
<dbReference type="InterPro" id="IPR000835">
    <property type="entry name" value="HTH_MarR-typ"/>
</dbReference>
<evidence type="ECO:0000256" key="2">
    <source>
        <dbReference type="ARBA" id="ARBA00023125"/>
    </source>
</evidence>
<dbReference type="PROSITE" id="PS50995">
    <property type="entry name" value="HTH_MARR_2"/>
    <property type="match status" value="1"/>
</dbReference>
<dbReference type="SMART" id="SM00347">
    <property type="entry name" value="HTH_MARR"/>
    <property type="match status" value="1"/>
</dbReference>
<keyword evidence="6" id="KW-1185">Reference proteome</keyword>
<dbReference type="PANTHER" id="PTHR42756">
    <property type="entry name" value="TRANSCRIPTIONAL REGULATOR, MARR"/>
    <property type="match status" value="1"/>
</dbReference>
<protein>
    <submittedName>
        <fullName evidence="5">MarR family transcriptional regulator</fullName>
    </submittedName>
</protein>
<gene>
    <name evidence="5" type="ORF">BAR1_03900</name>
</gene>
<dbReference type="InterPro" id="IPR023187">
    <property type="entry name" value="Tscrpt_reg_MarR-type_CS"/>
</dbReference>
<sequence length="146" mass="16429">MTDFKTQSAGYLANHMARLFEKGLYRRIEPLGLAPAQFMTLLVLWDQDGITQQTLRLHLDVEQATMANTLKRMERDGLITRRAHKSDKRARLVYLTDKAREMRDGALSAAKAQNKIALGSLSASERAQLVSLMQRVIGQMKTPNAS</sequence>
<dbReference type="OrthoDB" id="511972at2"/>
<dbReference type="RefSeq" id="WP_118941807.1">
    <property type="nucleotide sequence ID" value="NZ_CP032125.1"/>
</dbReference>
<keyword evidence="2" id="KW-0238">DNA-binding</keyword>
<dbReference type="GO" id="GO:0003700">
    <property type="term" value="F:DNA-binding transcription factor activity"/>
    <property type="evidence" value="ECO:0007669"/>
    <property type="project" value="InterPro"/>
</dbReference>
<evidence type="ECO:0000259" key="4">
    <source>
        <dbReference type="PROSITE" id="PS50995"/>
    </source>
</evidence>
<evidence type="ECO:0000256" key="3">
    <source>
        <dbReference type="ARBA" id="ARBA00023163"/>
    </source>
</evidence>